<dbReference type="EMBL" id="JAVXUP010000995">
    <property type="protein sequence ID" value="KAK3017546.1"/>
    <property type="molecule type" value="Genomic_DNA"/>
</dbReference>
<dbReference type="InterPro" id="IPR010264">
    <property type="entry name" value="Self-incomp_S1"/>
</dbReference>
<dbReference type="PANTHER" id="PTHR31232">
    <property type="match status" value="1"/>
</dbReference>
<evidence type="ECO:0000313" key="7">
    <source>
        <dbReference type="EMBL" id="KAK3017546.1"/>
    </source>
</evidence>
<protein>
    <recommendedName>
        <fullName evidence="6">S-protein homolog</fullName>
    </recommendedName>
</protein>
<comment type="subcellular location">
    <subcellularLocation>
        <location evidence="1 6">Secreted</location>
    </subcellularLocation>
</comment>
<keyword evidence="8" id="KW-1185">Reference proteome</keyword>
<keyword evidence="4 6" id="KW-0964">Secreted</keyword>
<evidence type="ECO:0000256" key="1">
    <source>
        <dbReference type="ARBA" id="ARBA00004613"/>
    </source>
</evidence>
<name>A0AA88VY32_9ASTE</name>
<evidence type="ECO:0000256" key="5">
    <source>
        <dbReference type="ARBA" id="ARBA00022729"/>
    </source>
</evidence>
<organism evidence="7 8">
    <name type="scientific">Escallonia herrerae</name>
    <dbReference type="NCBI Taxonomy" id="1293975"/>
    <lineage>
        <taxon>Eukaryota</taxon>
        <taxon>Viridiplantae</taxon>
        <taxon>Streptophyta</taxon>
        <taxon>Embryophyta</taxon>
        <taxon>Tracheophyta</taxon>
        <taxon>Spermatophyta</taxon>
        <taxon>Magnoliopsida</taxon>
        <taxon>eudicotyledons</taxon>
        <taxon>Gunneridae</taxon>
        <taxon>Pentapetalae</taxon>
        <taxon>asterids</taxon>
        <taxon>campanulids</taxon>
        <taxon>Escalloniales</taxon>
        <taxon>Escalloniaceae</taxon>
        <taxon>Escallonia</taxon>
    </lineage>
</organism>
<dbReference type="AlphaFoldDB" id="A0AA88VY32"/>
<evidence type="ECO:0000313" key="8">
    <source>
        <dbReference type="Proteomes" id="UP001188597"/>
    </source>
</evidence>
<reference evidence="7" key="1">
    <citation type="submission" date="2022-12" db="EMBL/GenBank/DDBJ databases">
        <title>Draft genome assemblies for two species of Escallonia (Escalloniales).</title>
        <authorList>
            <person name="Chanderbali A."/>
            <person name="Dervinis C."/>
            <person name="Anghel I."/>
            <person name="Soltis D."/>
            <person name="Soltis P."/>
            <person name="Zapata F."/>
        </authorList>
    </citation>
    <scope>NUCLEOTIDE SEQUENCE</scope>
    <source>
        <strain evidence="7">UCBG64.0493</strain>
        <tissue evidence="7">Leaf</tissue>
    </source>
</reference>
<dbReference type="PANTHER" id="PTHR31232:SF155">
    <property type="entry name" value="PLANT SELF-INCOMPATIBILITY PROTEIN S1 FAMILY"/>
    <property type="match status" value="1"/>
</dbReference>
<dbReference type="GO" id="GO:0060320">
    <property type="term" value="P:rejection of self pollen"/>
    <property type="evidence" value="ECO:0007669"/>
    <property type="project" value="UniProtKB-KW"/>
</dbReference>
<gene>
    <name evidence="7" type="ORF">RJ639_007418</name>
</gene>
<keyword evidence="3 6" id="KW-0713">Self-incompatibility</keyword>
<sequence>MRRLLSAEASMPIQDDDMGYHTLYVGDDFHFRFRNNVARTTLFFCHFYWDSKDKKFDVFNMKQYGESCKLREFGIPNYCYWYVEADGFYFVNHDNITDGEKKYAWP</sequence>
<evidence type="ECO:0000256" key="2">
    <source>
        <dbReference type="ARBA" id="ARBA00005581"/>
    </source>
</evidence>
<dbReference type="Pfam" id="PF05938">
    <property type="entry name" value="Self-incomp_S1"/>
    <property type="match status" value="1"/>
</dbReference>
<evidence type="ECO:0000256" key="6">
    <source>
        <dbReference type="RuleBase" id="RU367044"/>
    </source>
</evidence>
<comment type="similarity">
    <text evidence="2 6">Belongs to the plant self-incompatibility (S1) protein family.</text>
</comment>
<evidence type="ECO:0000256" key="4">
    <source>
        <dbReference type="ARBA" id="ARBA00022525"/>
    </source>
</evidence>
<evidence type="ECO:0000256" key="3">
    <source>
        <dbReference type="ARBA" id="ARBA00022471"/>
    </source>
</evidence>
<dbReference type="Proteomes" id="UP001188597">
    <property type="component" value="Unassembled WGS sequence"/>
</dbReference>
<dbReference type="GO" id="GO:0005576">
    <property type="term" value="C:extracellular region"/>
    <property type="evidence" value="ECO:0007669"/>
    <property type="project" value="UniProtKB-SubCell"/>
</dbReference>
<accession>A0AA88VY32</accession>
<keyword evidence="5" id="KW-0732">Signal</keyword>
<proteinExistence type="inferred from homology"/>
<comment type="caution">
    <text evidence="7">The sequence shown here is derived from an EMBL/GenBank/DDBJ whole genome shotgun (WGS) entry which is preliminary data.</text>
</comment>